<dbReference type="OrthoDB" id="2142040at2759"/>
<evidence type="ECO:0000313" key="2">
    <source>
        <dbReference type="Proteomes" id="UP000018144"/>
    </source>
</evidence>
<dbReference type="eggNOG" id="ENOG502QUI6">
    <property type="taxonomic scope" value="Eukaryota"/>
</dbReference>
<gene>
    <name evidence="1" type="ORF">PCON_11930</name>
</gene>
<evidence type="ECO:0000313" key="1">
    <source>
        <dbReference type="EMBL" id="CCX12336.1"/>
    </source>
</evidence>
<dbReference type="OMA" id="GEDENCF"/>
<dbReference type="SUPFAM" id="SSF53300">
    <property type="entry name" value="vWA-like"/>
    <property type="match status" value="1"/>
</dbReference>
<proteinExistence type="predicted"/>
<reference evidence="1 2" key="1">
    <citation type="journal article" date="2013" name="PLoS Genet.">
        <title>The genome and development-dependent transcriptomes of Pyronema confluens: a window into fungal evolution.</title>
        <authorList>
            <person name="Traeger S."/>
            <person name="Altegoer F."/>
            <person name="Freitag M."/>
            <person name="Gabaldon T."/>
            <person name="Kempken F."/>
            <person name="Kumar A."/>
            <person name="Marcet-Houben M."/>
            <person name="Poggeler S."/>
            <person name="Stajich J.E."/>
            <person name="Nowrousian M."/>
        </authorList>
    </citation>
    <scope>NUCLEOTIDE SEQUENCE [LARGE SCALE GENOMIC DNA]</scope>
    <source>
        <strain evidence="2">CBS 100304</strain>
        <tissue evidence="1">Vegetative mycelium</tissue>
    </source>
</reference>
<organism evidence="1 2">
    <name type="scientific">Pyronema omphalodes (strain CBS 100304)</name>
    <name type="common">Pyronema confluens</name>
    <dbReference type="NCBI Taxonomy" id="1076935"/>
    <lineage>
        <taxon>Eukaryota</taxon>
        <taxon>Fungi</taxon>
        <taxon>Dikarya</taxon>
        <taxon>Ascomycota</taxon>
        <taxon>Pezizomycotina</taxon>
        <taxon>Pezizomycetes</taxon>
        <taxon>Pezizales</taxon>
        <taxon>Pyronemataceae</taxon>
        <taxon>Pyronema</taxon>
    </lineage>
</organism>
<accession>U4L6B9</accession>
<dbReference type="Proteomes" id="UP000018144">
    <property type="component" value="Unassembled WGS sequence"/>
</dbReference>
<dbReference type="AlphaFoldDB" id="U4L6B9"/>
<dbReference type="EMBL" id="HF935699">
    <property type="protein sequence ID" value="CCX12336.1"/>
    <property type="molecule type" value="Genomic_DNA"/>
</dbReference>
<sequence length="362" mass="40766">MAFNIRRYLGIDGTKGVINYDCQEENPIPDELLNRLDVDINELIGYIVGRKLKKDDDRPERPPPTTPQDFKDVCNDFIKDNNLGGFYPPGDQRVEDLSNNAANNLADPAYPIKDPEKMASIVRICLYDVCLYCDDSYSMTQENRIAAQATFVRRFGRVILPMKEGSISMRFINANGNGTWDKMTNMDAMEAAVKGVPYTGYTPIGAMLKSKILEPMLYAKLRAPAKNPAKGIMTGLEKPLFVLVITDGWPYLEANDHFRNVIVESVNEVEKYLGKDARNTAIRYQVNQIGHEERATAFITGLFNDAALKPNVHCTSEKLDDKIQELKDNEANLDNWLVDNISTILKEKKPKKTKKPKTPAAP</sequence>
<dbReference type="PANTHER" id="PTHR34706">
    <property type="entry name" value="SLR1338 PROTEIN"/>
    <property type="match status" value="1"/>
</dbReference>
<dbReference type="STRING" id="1076935.U4L6B9"/>
<dbReference type="InterPro" id="IPR036465">
    <property type="entry name" value="vWFA_dom_sf"/>
</dbReference>
<dbReference type="PANTHER" id="PTHR34706:SF3">
    <property type="entry name" value="ANKYRIN REPEAT PROTEIN (AFU_ORTHOLOGUE AFUA_7G06200)"/>
    <property type="match status" value="1"/>
</dbReference>
<name>U4L6B9_PYROM</name>
<keyword evidence="2" id="KW-1185">Reference proteome</keyword>
<protein>
    <submittedName>
        <fullName evidence="1">Similar to ankyrin repeat protein [Ajellomyces dermatitidis ER-3] acc. no. EEQ85046</fullName>
    </submittedName>
</protein>